<dbReference type="Proteomes" id="UP000452321">
    <property type="component" value="Unassembled WGS sequence"/>
</dbReference>
<name>A0A6B1IK55_9EURY</name>
<dbReference type="SUPFAM" id="SSF53335">
    <property type="entry name" value="S-adenosyl-L-methionine-dependent methyltransferases"/>
    <property type="match status" value="1"/>
</dbReference>
<evidence type="ECO:0000313" key="3">
    <source>
        <dbReference type="Proteomes" id="UP000452321"/>
    </source>
</evidence>
<sequence length="383" mass="44204">MSEGVETQNYRLFDEYLDDSDLRESIETLASLPYKQGDYESRHWGHNRHSLCSYPSKLTPSIPYHLIKIFTEDGNDVLDPMSGVGTIPFEASLNGRRGLGVDLNPLAYSVTRAKLSSYNPTEVRFALRDLKQYIQDNRDEYEVAEVEEEIQEFFHDKTLREILAAKEFFEGKEEDRHYLLKACTSHILHGNRPYALSRRSHNVIPIPPKGEFEYKPLIDSLSDKVERTLKYNPPAEFVEGEAYQGDAFDIPDMVGTVDAIITSPPFLKTTDFLRQNRVRLWFNDWGYSKQDDMKQEFLENKQMESYTNLLNPFNQCLEQDSLCILHTGVVNGEDMALQLANNAPEYGFDPLGIVYENTEAMESQGRTDRGSTKEHQFLILRRK</sequence>
<dbReference type="AlphaFoldDB" id="A0A6B1IK55"/>
<proteinExistence type="predicted"/>
<dbReference type="InterPro" id="IPR029063">
    <property type="entry name" value="SAM-dependent_MTases_sf"/>
</dbReference>
<evidence type="ECO:0000259" key="1">
    <source>
        <dbReference type="Pfam" id="PF01170"/>
    </source>
</evidence>
<gene>
    <name evidence="2" type="ORF">GLW30_02550</name>
</gene>
<comment type="caution">
    <text evidence="2">The sequence shown here is derived from an EMBL/GenBank/DDBJ whole genome shotgun (WGS) entry which is preliminary data.</text>
</comment>
<dbReference type="Gene3D" id="3.40.50.150">
    <property type="entry name" value="Vaccinia Virus protein VP39"/>
    <property type="match status" value="1"/>
</dbReference>
<dbReference type="Pfam" id="PF01170">
    <property type="entry name" value="UPF0020"/>
    <property type="match status" value="1"/>
</dbReference>
<dbReference type="EMBL" id="WMFC01000002">
    <property type="protein sequence ID" value="MYL66612.1"/>
    <property type="molecule type" value="Genomic_DNA"/>
</dbReference>
<feature type="domain" description="Ribosomal RNA large subunit methyltransferase K/L-like methyltransferase" evidence="1">
    <location>
        <begin position="52"/>
        <end position="151"/>
    </location>
</feature>
<reference evidence="2 3" key="1">
    <citation type="submission" date="2019-11" db="EMBL/GenBank/DDBJ databases">
        <title>Genome sequences of 17 halophilic strains isolated from different environments.</title>
        <authorList>
            <person name="Furrow R.E."/>
        </authorList>
    </citation>
    <scope>NUCLEOTIDE SEQUENCE [LARGE SCALE GENOMIC DNA]</scope>
    <source>
        <strain evidence="2 3">22502_06_Cabo</strain>
    </source>
</reference>
<protein>
    <recommendedName>
        <fullName evidence="1">Ribosomal RNA large subunit methyltransferase K/L-like methyltransferase domain-containing protein</fullName>
    </recommendedName>
</protein>
<evidence type="ECO:0000313" key="2">
    <source>
        <dbReference type="EMBL" id="MYL66612.1"/>
    </source>
</evidence>
<organism evidence="2 3">
    <name type="scientific">Halorubrum distributum</name>
    <dbReference type="NCBI Taxonomy" id="29283"/>
    <lineage>
        <taxon>Archaea</taxon>
        <taxon>Methanobacteriati</taxon>
        <taxon>Methanobacteriota</taxon>
        <taxon>Stenosarchaea group</taxon>
        <taxon>Halobacteria</taxon>
        <taxon>Halobacteriales</taxon>
        <taxon>Haloferacaceae</taxon>
        <taxon>Halorubrum</taxon>
        <taxon>Halorubrum distributum group</taxon>
    </lineage>
</organism>
<dbReference type="InterPro" id="IPR000241">
    <property type="entry name" value="RlmKL-like_Mtase"/>
</dbReference>
<accession>A0A6B1IK55</accession>